<feature type="domain" description="Glycosyltransferase 2-like" evidence="5">
    <location>
        <begin position="10"/>
        <end position="151"/>
    </location>
</feature>
<dbReference type="CDD" id="cd00761">
    <property type="entry name" value="Glyco_tranf_GTA_type"/>
    <property type="match status" value="1"/>
</dbReference>
<evidence type="ECO:0000259" key="5">
    <source>
        <dbReference type="Pfam" id="PF00535"/>
    </source>
</evidence>
<dbReference type="InParanoid" id="A0A3N1HKK4"/>
<comment type="caution">
    <text evidence="6">The sequence shown here is derived from an EMBL/GenBank/DDBJ whole genome shotgun (WGS) entry which is preliminary data.</text>
</comment>
<accession>A0A3N1HKK4</accession>
<dbReference type="GO" id="GO:0005840">
    <property type="term" value="C:ribosome"/>
    <property type="evidence" value="ECO:0007669"/>
    <property type="project" value="InterPro"/>
</dbReference>
<dbReference type="GO" id="GO:0006412">
    <property type="term" value="P:translation"/>
    <property type="evidence" value="ECO:0007669"/>
    <property type="project" value="InterPro"/>
</dbReference>
<dbReference type="Gene3D" id="3.90.550.10">
    <property type="entry name" value="Spore Coat Polysaccharide Biosynthesis Protein SpsA, Chain A"/>
    <property type="match status" value="1"/>
</dbReference>
<evidence type="ECO:0000256" key="2">
    <source>
        <dbReference type="ARBA" id="ARBA00006739"/>
    </source>
</evidence>
<dbReference type="PANTHER" id="PTHR43179">
    <property type="entry name" value="RHAMNOSYLTRANSFERASE WBBL"/>
    <property type="match status" value="1"/>
</dbReference>
<name>A0A3N1HKK4_9ACTN</name>
<dbReference type="InterPro" id="IPR001173">
    <property type="entry name" value="Glyco_trans_2-like"/>
</dbReference>
<evidence type="ECO:0000256" key="1">
    <source>
        <dbReference type="ARBA" id="ARBA00004776"/>
    </source>
</evidence>
<gene>
    <name evidence="6" type="ORF">EDC03_2289</name>
</gene>
<dbReference type="SUPFAM" id="SSF53448">
    <property type="entry name" value="Nucleotide-diphospho-sugar transferases"/>
    <property type="match status" value="1"/>
</dbReference>
<dbReference type="EMBL" id="RJKN01000005">
    <property type="protein sequence ID" value="ROP42995.1"/>
    <property type="molecule type" value="Genomic_DNA"/>
</dbReference>
<comment type="pathway">
    <text evidence="1">Cell wall biogenesis; cell wall polysaccharide biosynthesis.</text>
</comment>
<dbReference type="InterPro" id="IPR018130">
    <property type="entry name" value="Ribosomal_uS2_CS"/>
</dbReference>
<sequence length="328" mass="33933">MTAAAPRVVVAVLTYRRPEDLREVLPEVAAQCAAQTAAGTPSRVLVVDNDPDGSALPEVAALGLAGVDVVHEPEPGIAAARNRALDAADGAGDDVLVFLDDDERPCEGWLGLLLSTWRAEGGGAVVGPVVSRFPGEPAPWVHAGGFFTRRRLATGTRVDVAATNNLLLDLAQVRAAAPGGLRFDARFGVSGGSDTLFTRLLHASGAELVWCDEAVVTDVVPVSRTTRSWVLRRQLRSGNSHARVEVVVAPSAPARVLARSACAGRGLLRVVAGAGGTVAGTVRGDTSMQARGAKALARGTGMLGGALGWTYAEYRRPTTKPPSAVDGS</sequence>
<dbReference type="GO" id="GO:0003735">
    <property type="term" value="F:structural constituent of ribosome"/>
    <property type="evidence" value="ECO:0007669"/>
    <property type="project" value="InterPro"/>
</dbReference>
<evidence type="ECO:0000256" key="3">
    <source>
        <dbReference type="ARBA" id="ARBA00022676"/>
    </source>
</evidence>
<organism evidence="6 7">
    <name type="scientific">Pseudokineococcus lusitanus</name>
    <dbReference type="NCBI Taxonomy" id="763993"/>
    <lineage>
        <taxon>Bacteria</taxon>
        <taxon>Bacillati</taxon>
        <taxon>Actinomycetota</taxon>
        <taxon>Actinomycetes</taxon>
        <taxon>Kineosporiales</taxon>
        <taxon>Kineosporiaceae</taxon>
        <taxon>Pseudokineococcus</taxon>
    </lineage>
</organism>
<comment type="similarity">
    <text evidence="2">Belongs to the glycosyltransferase 2 family.</text>
</comment>
<evidence type="ECO:0000256" key="4">
    <source>
        <dbReference type="ARBA" id="ARBA00022679"/>
    </source>
</evidence>
<dbReference type="Pfam" id="PF00535">
    <property type="entry name" value="Glycos_transf_2"/>
    <property type="match status" value="1"/>
</dbReference>
<dbReference type="RefSeq" id="WP_123380351.1">
    <property type="nucleotide sequence ID" value="NZ_RJKN01000005.1"/>
</dbReference>
<dbReference type="GO" id="GO:0016757">
    <property type="term" value="F:glycosyltransferase activity"/>
    <property type="evidence" value="ECO:0007669"/>
    <property type="project" value="UniProtKB-KW"/>
</dbReference>
<dbReference type="InterPro" id="IPR029044">
    <property type="entry name" value="Nucleotide-diphossugar_trans"/>
</dbReference>
<dbReference type="PANTHER" id="PTHR43179:SF12">
    <property type="entry name" value="GALACTOFURANOSYLTRANSFERASE GLFT2"/>
    <property type="match status" value="1"/>
</dbReference>
<dbReference type="AlphaFoldDB" id="A0A3N1HKK4"/>
<proteinExistence type="inferred from homology"/>
<evidence type="ECO:0000313" key="7">
    <source>
        <dbReference type="Proteomes" id="UP000276232"/>
    </source>
</evidence>
<dbReference type="OrthoDB" id="3180470at2"/>
<reference evidence="6 7" key="1">
    <citation type="journal article" date="2015" name="Stand. Genomic Sci.">
        <title>Genomic Encyclopedia of Bacterial and Archaeal Type Strains, Phase III: the genomes of soil and plant-associated and newly described type strains.</title>
        <authorList>
            <person name="Whitman W.B."/>
            <person name="Woyke T."/>
            <person name="Klenk H.P."/>
            <person name="Zhou Y."/>
            <person name="Lilburn T.G."/>
            <person name="Beck B.J."/>
            <person name="De Vos P."/>
            <person name="Vandamme P."/>
            <person name="Eisen J.A."/>
            <person name="Garrity G."/>
            <person name="Hugenholtz P."/>
            <person name="Kyrpides N.C."/>
        </authorList>
    </citation>
    <scope>NUCLEOTIDE SEQUENCE [LARGE SCALE GENOMIC DNA]</scope>
    <source>
        <strain evidence="6 7">CECT 7306</strain>
    </source>
</reference>
<dbReference type="PROSITE" id="PS00963">
    <property type="entry name" value="RIBOSOMAL_S2_2"/>
    <property type="match status" value="1"/>
</dbReference>
<keyword evidence="3" id="KW-0328">Glycosyltransferase</keyword>
<evidence type="ECO:0000313" key="6">
    <source>
        <dbReference type="EMBL" id="ROP42995.1"/>
    </source>
</evidence>
<dbReference type="Proteomes" id="UP000276232">
    <property type="component" value="Unassembled WGS sequence"/>
</dbReference>
<protein>
    <submittedName>
        <fullName evidence="6">Glycosyl transferase family 2</fullName>
    </submittedName>
</protein>
<keyword evidence="4 6" id="KW-0808">Transferase</keyword>
<keyword evidence="7" id="KW-1185">Reference proteome</keyword>